<dbReference type="AlphaFoldDB" id="B0NUA0"/>
<dbReference type="Proteomes" id="UP000004713">
    <property type="component" value="Unassembled WGS sequence"/>
</dbReference>
<evidence type="ECO:0000313" key="2">
    <source>
        <dbReference type="Proteomes" id="UP000004713"/>
    </source>
</evidence>
<dbReference type="HOGENOM" id="CLU_3229903_0_0_10"/>
<protein>
    <submittedName>
        <fullName evidence="1">Uncharacterized protein</fullName>
    </submittedName>
</protein>
<organism evidence="1 2">
    <name type="scientific">Bacteroides stercoris ATCC 43183</name>
    <dbReference type="NCBI Taxonomy" id="449673"/>
    <lineage>
        <taxon>Bacteria</taxon>
        <taxon>Pseudomonadati</taxon>
        <taxon>Bacteroidota</taxon>
        <taxon>Bacteroidia</taxon>
        <taxon>Bacteroidales</taxon>
        <taxon>Bacteroidaceae</taxon>
        <taxon>Bacteroides</taxon>
    </lineage>
</organism>
<proteinExistence type="predicted"/>
<name>B0NUA0_BACSE</name>
<gene>
    <name evidence="1" type="ORF">BACSTE_03085</name>
</gene>
<reference evidence="1 2" key="1">
    <citation type="submission" date="2007-11" db="EMBL/GenBank/DDBJ databases">
        <title>Draft genome sequence of Bacteroides stercoris(ATCC 43183).</title>
        <authorList>
            <person name="Sudarsanam P."/>
            <person name="Ley R."/>
            <person name="Guruge J."/>
            <person name="Turnbaugh P.J."/>
            <person name="Mahowald M."/>
            <person name="Liep D."/>
            <person name="Gordon J."/>
        </authorList>
    </citation>
    <scope>NUCLEOTIDE SEQUENCE [LARGE SCALE GENOMIC DNA]</scope>
    <source>
        <strain evidence="1 2">ATCC 43183</strain>
    </source>
</reference>
<dbReference type="EMBL" id="ABFZ02000022">
    <property type="protein sequence ID" value="EDS13943.1"/>
    <property type="molecule type" value="Genomic_DNA"/>
</dbReference>
<reference evidence="1 2" key="2">
    <citation type="submission" date="2007-11" db="EMBL/GenBank/DDBJ databases">
        <authorList>
            <person name="Fulton L."/>
            <person name="Clifton S."/>
            <person name="Fulton B."/>
            <person name="Xu J."/>
            <person name="Minx P."/>
            <person name="Pepin K.H."/>
            <person name="Johnson M."/>
            <person name="Thiruvilangam P."/>
            <person name="Bhonagiri V."/>
            <person name="Nash W.E."/>
            <person name="Mardis E.R."/>
            <person name="Wilson R.K."/>
        </authorList>
    </citation>
    <scope>NUCLEOTIDE SEQUENCE [LARGE SCALE GENOMIC DNA]</scope>
    <source>
        <strain evidence="1 2">ATCC 43183</strain>
    </source>
</reference>
<sequence>MDVSICKIHDITSILIFIVANLRDLFRLHKLFAEWFVVAFLIH</sequence>
<evidence type="ECO:0000313" key="1">
    <source>
        <dbReference type="EMBL" id="EDS13943.1"/>
    </source>
</evidence>
<comment type="caution">
    <text evidence="1">The sequence shown here is derived from an EMBL/GenBank/DDBJ whole genome shotgun (WGS) entry which is preliminary data.</text>
</comment>
<accession>B0NUA0</accession>